<keyword evidence="2" id="KW-1185">Reference proteome</keyword>
<evidence type="ECO:0008006" key="3">
    <source>
        <dbReference type="Google" id="ProtNLM"/>
    </source>
</evidence>
<evidence type="ECO:0000313" key="2">
    <source>
        <dbReference type="Proteomes" id="UP000279089"/>
    </source>
</evidence>
<organism evidence="1 2">
    <name type="scientific">Chitinophaga barathri</name>
    <dbReference type="NCBI Taxonomy" id="1647451"/>
    <lineage>
        <taxon>Bacteria</taxon>
        <taxon>Pseudomonadati</taxon>
        <taxon>Bacteroidota</taxon>
        <taxon>Chitinophagia</taxon>
        <taxon>Chitinophagales</taxon>
        <taxon>Chitinophagaceae</taxon>
        <taxon>Chitinophaga</taxon>
    </lineage>
</organism>
<dbReference type="RefSeq" id="WP_120515581.1">
    <property type="nucleotide sequence ID" value="NZ_QXZY01000003.1"/>
</dbReference>
<dbReference type="AlphaFoldDB" id="A0A3N4MED4"/>
<comment type="caution">
    <text evidence="1">The sequence shown here is derived from an EMBL/GenBank/DDBJ whole genome shotgun (WGS) entry which is preliminary data.</text>
</comment>
<dbReference type="EMBL" id="RMBX01000002">
    <property type="protein sequence ID" value="RPD42274.1"/>
    <property type="molecule type" value="Genomic_DNA"/>
</dbReference>
<reference evidence="2" key="1">
    <citation type="submission" date="2018-11" db="EMBL/GenBank/DDBJ databases">
        <title>Chitinophaga lutea sp.nov., isolate from arsenic contaminated soil.</title>
        <authorList>
            <person name="Zong Y."/>
        </authorList>
    </citation>
    <scope>NUCLEOTIDE SEQUENCE [LARGE SCALE GENOMIC DNA]</scope>
    <source>
        <strain evidence="2">YLT18</strain>
    </source>
</reference>
<evidence type="ECO:0000313" key="1">
    <source>
        <dbReference type="EMBL" id="RPD42274.1"/>
    </source>
</evidence>
<protein>
    <recommendedName>
        <fullName evidence="3">AraC family transcriptional regulator</fullName>
    </recommendedName>
</protein>
<sequence length="136" mass="15502">MEIREMLLEKDIPVFYVQAVSFPNGIMGAYTSLHSSLGDAHERPSYGVTEMVDDHLTYKACAGLFTQDEKDEIDLPVYNIPAGRYLSMKIKPFGPQMQKFPEFFKELMDHPMAKPGTLGIEHYKTLDTVILMVQVR</sequence>
<accession>A0A3N4MED4</accession>
<proteinExistence type="predicted"/>
<dbReference type="Proteomes" id="UP000279089">
    <property type="component" value="Unassembled WGS sequence"/>
</dbReference>
<name>A0A3N4MED4_9BACT</name>
<gene>
    <name evidence="1" type="ORF">EG028_03600</name>
</gene>